<dbReference type="AlphaFoldDB" id="C0N620"/>
<organism evidence="1 2">
    <name type="scientific">Methylophaga thiooxydans DMS010</name>
    <dbReference type="NCBI Taxonomy" id="637616"/>
    <lineage>
        <taxon>Bacteria</taxon>
        <taxon>Pseudomonadati</taxon>
        <taxon>Pseudomonadota</taxon>
        <taxon>Gammaproteobacteria</taxon>
        <taxon>Thiotrichales</taxon>
        <taxon>Piscirickettsiaceae</taxon>
        <taxon>Methylophaga</taxon>
    </lineage>
</organism>
<protein>
    <submittedName>
        <fullName evidence="1">Uncharacterized protein</fullName>
    </submittedName>
</protein>
<reference evidence="1 2" key="1">
    <citation type="journal article" date="2011" name="J. Bacteriol.">
        <title>Draft genome sequence of the chemolithoheterotrophic, halophilic methylotroph Methylophaga thiooxydans DMS010.</title>
        <authorList>
            <person name="Boden R."/>
            <person name="Ferriera S."/>
            <person name="Johnson J."/>
            <person name="Kelly D.P."/>
            <person name="Murrell J.C."/>
            <person name="Schafer H."/>
        </authorList>
    </citation>
    <scope>NUCLEOTIDE SEQUENCE [LARGE SCALE GENOMIC DNA]</scope>
    <source>
        <strain evidence="1 2">DMS010</strain>
    </source>
</reference>
<gene>
    <name evidence="1" type="ORF">MDMS009_1359</name>
</gene>
<dbReference type="EMBL" id="GG657897">
    <property type="protein sequence ID" value="EEF79808.1"/>
    <property type="molecule type" value="Genomic_DNA"/>
</dbReference>
<evidence type="ECO:0000313" key="1">
    <source>
        <dbReference type="EMBL" id="EEF79808.1"/>
    </source>
</evidence>
<proteinExistence type="predicted"/>
<name>C0N620_9GAMM</name>
<dbReference type="RefSeq" id="WP_008290898.1">
    <property type="nucleotide sequence ID" value="NZ_GG657897.1"/>
</dbReference>
<dbReference type="Proteomes" id="UP000004679">
    <property type="component" value="Unassembled WGS sequence"/>
</dbReference>
<dbReference type="HOGENOM" id="CLU_1164790_0_0_6"/>
<evidence type="ECO:0000313" key="2">
    <source>
        <dbReference type="Proteomes" id="UP000004679"/>
    </source>
</evidence>
<sequence length="238" mass="26407">MDESSYRYPCGAVYIFENVKAQRVKVGMTILSTTNVLDRLRDLNNIWIGLKATCQVCGGRRFINTKGLVPQHVVSGVECPGGDRAPIEREVVFAEQHLQNLKKLVENVTGTEKGSVTRKINSLEKRVKLFRHYNQPLGMWQISTVYHTERAELVESETHQILVEKLDKLAPIGEVFCCSVSEASKAVELALKQLGLLDAAEKEINIPTTSGEYGQCVICGNNLTATGACPDCRERLLS</sequence>
<keyword evidence="2" id="KW-1185">Reference proteome</keyword>
<accession>C0N620</accession>